<dbReference type="RefSeq" id="WP_073289445.1">
    <property type="nucleotide sequence ID" value="NZ_FRCP01000016.1"/>
</dbReference>
<keyword evidence="3" id="KW-1185">Reference proteome</keyword>
<dbReference type="GO" id="GO:0015031">
    <property type="term" value="P:protein transport"/>
    <property type="evidence" value="ECO:0007669"/>
    <property type="project" value="InterPro"/>
</dbReference>
<organism evidence="2 3">
    <name type="scientific">Anaerosporobacter mobilis DSM 15930</name>
    <dbReference type="NCBI Taxonomy" id="1120996"/>
    <lineage>
        <taxon>Bacteria</taxon>
        <taxon>Bacillati</taxon>
        <taxon>Bacillota</taxon>
        <taxon>Clostridia</taxon>
        <taxon>Lachnospirales</taxon>
        <taxon>Lachnospiraceae</taxon>
        <taxon>Anaerosporobacter</taxon>
    </lineage>
</organism>
<dbReference type="Proteomes" id="UP000184038">
    <property type="component" value="Unassembled WGS sequence"/>
</dbReference>
<dbReference type="Gene3D" id="3.10.420.10">
    <property type="entry name" value="SecB-like"/>
    <property type="match status" value="1"/>
</dbReference>
<evidence type="ECO:0000256" key="1">
    <source>
        <dbReference type="ARBA" id="ARBA00009990"/>
    </source>
</evidence>
<dbReference type="GO" id="GO:0051082">
    <property type="term" value="F:unfolded protein binding"/>
    <property type="evidence" value="ECO:0007669"/>
    <property type="project" value="InterPro"/>
</dbReference>
<name>A0A1M7LGB1_9FIRM</name>
<evidence type="ECO:0000313" key="2">
    <source>
        <dbReference type="EMBL" id="SHM76980.1"/>
    </source>
</evidence>
<sequence>MDNIESVLVLKKLVFDNISFNRIDFKSDKDITFNFEIQYGKNKSVENENSDAYRVTLKSTGCKEGEYTISISISGFFSFKIDEEIPEEVKEALISKNAVTILMPYLRSQISLLTAQPGVDSVVLPPLNINKLLEEQ</sequence>
<dbReference type="SUPFAM" id="SSF54611">
    <property type="entry name" value="SecB-like"/>
    <property type="match status" value="1"/>
</dbReference>
<dbReference type="AlphaFoldDB" id="A0A1M7LGB1"/>
<dbReference type="GO" id="GO:0051262">
    <property type="term" value="P:protein tetramerization"/>
    <property type="evidence" value="ECO:0007669"/>
    <property type="project" value="InterPro"/>
</dbReference>
<proteinExistence type="inferred from homology"/>
<dbReference type="Pfam" id="PF02556">
    <property type="entry name" value="SecB"/>
    <property type="match status" value="1"/>
</dbReference>
<evidence type="ECO:0000313" key="3">
    <source>
        <dbReference type="Proteomes" id="UP000184038"/>
    </source>
</evidence>
<accession>A0A1M7LGB1</accession>
<dbReference type="OrthoDB" id="1699164at2"/>
<reference evidence="2 3" key="1">
    <citation type="submission" date="2016-11" db="EMBL/GenBank/DDBJ databases">
        <authorList>
            <person name="Jaros S."/>
            <person name="Januszkiewicz K."/>
            <person name="Wedrychowicz H."/>
        </authorList>
    </citation>
    <scope>NUCLEOTIDE SEQUENCE [LARGE SCALE GENOMIC DNA]</scope>
    <source>
        <strain evidence="2 3">DSM 15930</strain>
    </source>
</reference>
<dbReference type="STRING" id="1120996.SAMN02746066_03242"/>
<protein>
    <submittedName>
        <fullName evidence="2">Preprotein translocase subunit SecB</fullName>
    </submittedName>
</protein>
<gene>
    <name evidence="2" type="ORF">SAMN02746066_03242</name>
</gene>
<dbReference type="EMBL" id="FRCP01000016">
    <property type="protein sequence ID" value="SHM76980.1"/>
    <property type="molecule type" value="Genomic_DNA"/>
</dbReference>
<dbReference type="InterPro" id="IPR003708">
    <property type="entry name" value="SecB"/>
</dbReference>
<dbReference type="InterPro" id="IPR035958">
    <property type="entry name" value="SecB-like_sf"/>
</dbReference>
<comment type="similarity">
    <text evidence="1">Belongs to the SecB family.</text>
</comment>